<dbReference type="InterPro" id="IPR001689">
    <property type="entry name" value="Flag_FliM"/>
</dbReference>
<dbReference type="Pfam" id="PF01052">
    <property type="entry name" value="FliMN_C"/>
    <property type="match status" value="1"/>
</dbReference>
<protein>
    <recommendedName>
        <fullName evidence="4 11">Flagellar motor switch protein FliM</fullName>
    </recommendedName>
</protein>
<name>A0A1M4N2K5_9RHOB</name>
<keyword evidence="14" id="KW-1185">Reference proteome</keyword>
<evidence type="ECO:0000313" key="14">
    <source>
        <dbReference type="Proteomes" id="UP000184085"/>
    </source>
</evidence>
<dbReference type="Gene3D" id="3.40.1550.10">
    <property type="entry name" value="CheC-like"/>
    <property type="match status" value="1"/>
</dbReference>
<dbReference type="EMBL" id="FMJB01000063">
    <property type="protein sequence ID" value="SCM69112.1"/>
    <property type="molecule type" value="Genomic_DNA"/>
</dbReference>
<dbReference type="Pfam" id="PF02154">
    <property type="entry name" value="FliM"/>
    <property type="match status" value="1"/>
</dbReference>
<keyword evidence="8" id="KW-0472">Membrane</keyword>
<evidence type="ECO:0000256" key="6">
    <source>
        <dbReference type="ARBA" id="ARBA00022500"/>
    </source>
</evidence>
<evidence type="ECO:0000256" key="2">
    <source>
        <dbReference type="ARBA" id="ARBA00004202"/>
    </source>
</evidence>
<dbReference type="Gene3D" id="2.30.330.10">
    <property type="entry name" value="SpoA-like"/>
    <property type="match status" value="1"/>
</dbReference>
<keyword evidence="9" id="KW-0975">Bacterial flagellum</keyword>
<evidence type="ECO:0000259" key="12">
    <source>
        <dbReference type="Pfam" id="PF01052"/>
    </source>
</evidence>
<keyword evidence="5" id="KW-1003">Cell membrane</keyword>
<dbReference type="AlphaFoldDB" id="A0A1M4N2K5"/>
<dbReference type="SUPFAM" id="SSF101801">
    <property type="entry name" value="Surface presentation of antigens (SPOA)"/>
    <property type="match status" value="1"/>
</dbReference>
<dbReference type="PANTHER" id="PTHR30034">
    <property type="entry name" value="FLAGELLAR MOTOR SWITCH PROTEIN FLIM"/>
    <property type="match status" value="1"/>
</dbReference>
<dbReference type="RefSeq" id="WP_072708354.1">
    <property type="nucleotide sequence ID" value="NZ_FMJB01000063.1"/>
</dbReference>
<evidence type="ECO:0000256" key="9">
    <source>
        <dbReference type="ARBA" id="ARBA00023143"/>
    </source>
</evidence>
<gene>
    <name evidence="13" type="ORF">KARMA_3345</name>
</gene>
<dbReference type="GO" id="GO:0071978">
    <property type="term" value="P:bacterial-type flagellum-dependent swarming motility"/>
    <property type="evidence" value="ECO:0007669"/>
    <property type="project" value="TreeGrafter"/>
</dbReference>
<proteinExistence type="inferred from homology"/>
<reference evidence="14" key="1">
    <citation type="submission" date="2016-09" db="EMBL/GenBank/DDBJ databases">
        <authorList>
            <person name="Wibberg D."/>
        </authorList>
    </citation>
    <scope>NUCLEOTIDE SEQUENCE [LARGE SCALE GENOMIC DNA]</scope>
</reference>
<evidence type="ECO:0000256" key="11">
    <source>
        <dbReference type="NCBIfam" id="TIGR01397"/>
    </source>
</evidence>
<comment type="function">
    <text evidence="10">FliM is one of three proteins (FliG, FliN, FliM) that forms the rotor-mounted switch complex (C ring), located at the base of the basal body. This complex interacts with the CheY and CheZ chemotaxis proteins, in addition to contacting components of the motor that determine the direction of flagellar rotation.</text>
</comment>
<comment type="similarity">
    <text evidence="3">Belongs to the FliM family.</text>
</comment>
<keyword evidence="6" id="KW-0145">Chemotaxis</keyword>
<keyword evidence="7" id="KW-0283">Flagellar rotation</keyword>
<evidence type="ECO:0000256" key="4">
    <source>
        <dbReference type="ARBA" id="ARBA00021898"/>
    </source>
</evidence>
<evidence type="ECO:0000256" key="10">
    <source>
        <dbReference type="ARBA" id="ARBA00025044"/>
    </source>
</evidence>
<dbReference type="GO" id="GO:0050918">
    <property type="term" value="P:positive chemotaxis"/>
    <property type="evidence" value="ECO:0007669"/>
    <property type="project" value="TreeGrafter"/>
</dbReference>
<dbReference type="Proteomes" id="UP000184085">
    <property type="component" value="Unassembled WGS sequence"/>
</dbReference>
<feature type="domain" description="Flagellar motor switch protein FliN-like C-terminal" evidence="12">
    <location>
        <begin position="254"/>
        <end position="322"/>
    </location>
</feature>
<organism evidence="13 14">
    <name type="scientific">Donghicola eburneus</name>
    <dbReference type="NCBI Taxonomy" id="393278"/>
    <lineage>
        <taxon>Bacteria</taxon>
        <taxon>Pseudomonadati</taxon>
        <taxon>Pseudomonadota</taxon>
        <taxon>Alphaproteobacteria</taxon>
        <taxon>Rhodobacterales</taxon>
        <taxon>Roseobacteraceae</taxon>
        <taxon>Donghicola</taxon>
    </lineage>
</organism>
<dbReference type="InterPro" id="IPR028976">
    <property type="entry name" value="CheC-like_sf"/>
</dbReference>
<dbReference type="NCBIfam" id="TIGR01397">
    <property type="entry name" value="fliM_switch"/>
    <property type="match status" value="1"/>
</dbReference>
<evidence type="ECO:0000313" key="13">
    <source>
        <dbReference type="EMBL" id="SCM69112.1"/>
    </source>
</evidence>
<dbReference type="InterPro" id="IPR001543">
    <property type="entry name" value="FliN-like_C"/>
</dbReference>
<evidence type="ECO:0000256" key="8">
    <source>
        <dbReference type="ARBA" id="ARBA00023136"/>
    </source>
</evidence>
<dbReference type="CDD" id="cd17908">
    <property type="entry name" value="FliM"/>
    <property type="match status" value="1"/>
</dbReference>
<dbReference type="GO" id="GO:0003774">
    <property type="term" value="F:cytoskeletal motor activity"/>
    <property type="evidence" value="ECO:0007669"/>
    <property type="project" value="InterPro"/>
</dbReference>
<dbReference type="InterPro" id="IPR036429">
    <property type="entry name" value="SpoA-like_sf"/>
</dbReference>
<evidence type="ECO:0000256" key="1">
    <source>
        <dbReference type="ARBA" id="ARBA00004117"/>
    </source>
</evidence>
<dbReference type="GO" id="GO:0009425">
    <property type="term" value="C:bacterial-type flagellum basal body"/>
    <property type="evidence" value="ECO:0007669"/>
    <property type="project" value="UniProtKB-SubCell"/>
</dbReference>
<evidence type="ECO:0000256" key="3">
    <source>
        <dbReference type="ARBA" id="ARBA00011049"/>
    </source>
</evidence>
<comment type="subcellular location">
    <subcellularLocation>
        <location evidence="1">Bacterial flagellum basal body</location>
    </subcellularLocation>
    <subcellularLocation>
        <location evidence="2">Cell membrane</location>
        <topology evidence="2">Peripheral membrane protein</topology>
    </subcellularLocation>
</comment>
<evidence type="ECO:0000256" key="7">
    <source>
        <dbReference type="ARBA" id="ARBA00022779"/>
    </source>
</evidence>
<dbReference type="PANTHER" id="PTHR30034:SF6">
    <property type="entry name" value="YOP PROTEINS TRANSLOCATION PROTEIN Q"/>
    <property type="match status" value="1"/>
</dbReference>
<sequence length="335" mass="37111">MAKATKLSSFEVAALVDGLKNLDDDAGDSNDASSQAKPYKFGEDNVSALGDYYGLRMVNERFNRLARSVFLPFLRMQPRISSFPPEIKAYDHYTDELDNFSSLTISRIDELRGTQMVVLQPSFVSLLTNVYYGGELKTPPPTNRSEFTATELRVIELVVGGLNRALEMAWRDLYPVHFTGSAHEENLQFASFLDGQEQVVKCSFIVQLPGGDPADVDILYPLQTLKPIAAQLRSRSQSDIVGEDLSWRARLERAVMNVPLTITAHLDEPQVQLRAITDPTPGKVVPVDLKPAPRLLVEGQHFFNGDIGEVNGKAAINITECVATIPQAEKERMTG</sequence>
<evidence type="ECO:0000256" key="5">
    <source>
        <dbReference type="ARBA" id="ARBA00022475"/>
    </source>
</evidence>
<dbReference type="GO" id="GO:0005886">
    <property type="term" value="C:plasma membrane"/>
    <property type="evidence" value="ECO:0007669"/>
    <property type="project" value="UniProtKB-SubCell"/>
</dbReference>
<accession>A0A1M4N2K5</accession>